<feature type="repeat" description="WD" evidence="12">
    <location>
        <begin position="175"/>
        <end position="197"/>
    </location>
</feature>
<keyword evidence="6" id="KW-0963">Cytoplasm</keyword>
<comment type="subcellular location">
    <subcellularLocation>
        <location evidence="10">Dynein axonemal particle</location>
    </subcellularLocation>
    <subcellularLocation>
        <location evidence="1">Nucleus</location>
        <location evidence="1">Nucleolus</location>
    </subcellularLocation>
    <subcellularLocation>
        <location evidence="2">Nucleus</location>
        <location evidence="2">Nucleoplasm</location>
    </subcellularLocation>
</comment>
<proteinExistence type="inferred from homology"/>
<dbReference type="GO" id="GO:0005656">
    <property type="term" value="C:nuclear pre-replicative complex"/>
    <property type="evidence" value="ECO:0007669"/>
    <property type="project" value="TreeGrafter"/>
</dbReference>
<dbReference type="Pfam" id="PF00400">
    <property type="entry name" value="WD40"/>
    <property type="match status" value="3"/>
</dbReference>
<accession>A0AAD9FG42</accession>
<evidence type="ECO:0000256" key="9">
    <source>
        <dbReference type="ARBA" id="ARBA00023242"/>
    </source>
</evidence>
<dbReference type="SUPFAM" id="SSF50978">
    <property type="entry name" value="WD40 repeat-like"/>
    <property type="match status" value="1"/>
</dbReference>
<dbReference type="Proteomes" id="UP001228049">
    <property type="component" value="Unassembled WGS sequence"/>
</dbReference>
<dbReference type="InterPro" id="IPR045227">
    <property type="entry name" value="WDR18/Ipi3/RID3"/>
</dbReference>
<dbReference type="PROSITE" id="PS50294">
    <property type="entry name" value="WD_REPEATS_REGION"/>
    <property type="match status" value="1"/>
</dbReference>
<sequence>MAAPLEVIVSSDSGSQMWNSTVFDLLSGSSLLSYRGGSSSARGLTLLSGGYLLCAQLGKNFINVWEIQRKDQLQQKIVCPGVITCLTASPDGLFLAAGVAEGIYLWEVSTGKLLSVLNRHYQDVTCLKFTDDSSHFISGGKDNMALVWKPRHILSRHSLPITDLHCGLMGAQARVATASLDQTVKVWELSSGELLLSVLFDVEIMSVIFDPSEYFLFCGGSDGNIFQVSLCSQEPGDVSLVSMDGTLLLSGSHDETVRLWDIQSKQSIRSLAHKGDDNPSSGWTRPRHVFSDERKASSSVTQLLKPIRLSGFSCMLGNTRETSTVLALLILKSQQKHLLQNSEQLGGPVTNAVIMAAPANMFLPDSRPAVPLPRFSRHLQASEGGGASEVCVRPALYTQEVELTYMQKADRLNLLMNAVTDKSVFGDGENTKVRVSELEEEVQTLKKDLPVPPVSPPQKNARVISLYLLSPPHPPLPLSLPVFGRELPGGAAAERCGARQDVFHLLPRIGHKVRVGALLPAQRGVRVRVQAALNRAVEERDNRENRDPEREKDRDPEMRTNFFLPYNLSVELVSRQPAAADPDSVLRCGCADLGASGVSAVLAFPQNREELLQLDLMSSFMEIPFISVLEQGEPSLSEGEPTSVQRLRDSETQLFDVY</sequence>
<evidence type="ECO:0000256" key="13">
    <source>
        <dbReference type="SAM" id="MobiDB-lite"/>
    </source>
</evidence>
<keyword evidence="16" id="KW-1185">Reference proteome</keyword>
<dbReference type="GO" id="GO:0120293">
    <property type="term" value="C:dynein axonemal particle"/>
    <property type="evidence" value="ECO:0007669"/>
    <property type="project" value="UniProtKB-SubCell"/>
</dbReference>
<dbReference type="EMBL" id="JASDAP010000009">
    <property type="protein sequence ID" value="KAK1897395.1"/>
    <property type="molecule type" value="Genomic_DNA"/>
</dbReference>
<dbReference type="InterPro" id="IPR001680">
    <property type="entry name" value="WD40_rpt"/>
</dbReference>
<feature type="repeat" description="WD" evidence="12">
    <location>
        <begin position="244"/>
        <end position="270"/>
    </location>
</feature>
<comment type="function">
    <text evidence="11">Functions as a component of the Five Friends of Methylated CHTOP (5FMC) complex; the 5FMC complex is recruited to ZNF148 by methylated CHTOP, leading to desumoylation of ZNF148 and subsequent transactivation of ZNF148 target genes. Component of the PELP1 complex involved in the nucleolar steps of 28S rRNA maturation and the subsequent nucleoplasmic transit of the pre-60S ribosomal subunit. May play a role during development.</text>
</comment>
<comment type="caution">
    <text evidence="15">The sequence shown here is derived from an EMBL/GenBank/DDBJ whole genome shotgun (WGS) entry which is preliminary data.</text>
</comment>
<dbReference type="InterPro" id="IPR019775">
    <property type="entry name" value="WD40_repeat_CS"/>
</dbReference>
<reference evidence="15" key="1">
    <citation type="submission" date="2023-04" db="EMBL/GenBank/DDBJ databases">
        <title>Chromosome-level genome of Chaenocephalus aceratus.</title>
        <authorList>
            <person name="Park H."/>
        </authorList>
    </citation>
    <scope>NUCLEOTIDE SEQUENCE</scope>
    <source>
        <strain evidence="15">DE</strain>
        <tissue evidence="15">Muscle</tissue>
    </source>
</reference>
<dbReference type="InterPro" id="IPR015943">
    <property type="entry name" value="WD40/YVTN_repeat-like_dom_sf"/>
</dbReference>
<dbReference type="SMART" id="SM00320">
    <property type="entry name" value="WD40"/>
    <property type="match status" value="5"/>
</dbReference>
<dbReference type="PANTHER" id="PTHR18763:SF0">
    <property type="entry name" value="WD REPEAT-CONTAINING PROTEIN 18"/>
    <property type="match status" value="1"/>
</dbReference>
<dbReference type="InterPro" id="IPR020472">
    <property type="entry name" value="WD40_PAC1"/>
</dbReference>
<evidence type="ECO:0000256" key="1">
    <source>
        <dbReference type="ARBA" id="ARBA00004604"/>
    </source>
</evidence>
<dbReference type="InterPro" id="IPR036322">
    <property type="entry name" value="WD40_repeat_dom_sf"/>
</dbReference>
<evidence type="ECO:0000256" key="8">
    <source>
        <dbReference type="ARBA" id="ARBA00022737"/>
    </source>
</evidence>
<dbReference type="PROSITE" id="PS00678">
    <property type="entry name" value="WD_REPEATS_1"/>
    <property type="match status" value="2"/>
</dbReference>
<dbReference type="Gene3D" id="2.130.10.10">
    <property type="entry name" value="YVTN repeat-like/Quinoprotein amine dehydrogenase"/>
    <property type="match status" value="2"/>
</dbReference>
<keyword evidence="7 12" id="KW-0853">WD repeat</keyword>
<gene>
    <name evidence="15" type="ORF">KUDE01_016927</name>
</gene>
<dbReference type="PRINTS" id="PR00320">
    <property type="entry name" value="GPROTEINBRPT"/>
</dbReference>
<evidence type="ECO:0000313" key="16">
    <source>
        <dbReference type="Proteomes" id="UP001228049"/>
    </source>
</evidence>
<dbReference type="GO" id="GO:0006364">
    <property type="term" value="P:rRNA processing"/>
    <property type="evidence" value="ECO:0007669"/>
    <property type="project" value="TreeGrafter"/>
</dbReference>
<keyword evidence="5" id="KW-0217">Developmental protein</keyword>
<dbReference type="InterPro" id="IPR026987">
    <property type="entry name" value="WDR18_C"/>
</dbReference>
<name>A0AAD9FG42_DISEL</name>
<evidence type="ECO:0000256" key="3">
    <source>
        <dbReference type="ARBA" id="ARBA00010143"/>
    </source>
</evidence>
<organism evidence="15 16">
    <name type="scientific">Dissostichus eleginoides</name>
    <name type="common">Patagonian toothfish</name>
    <name type="synonym">Dissostichus amissus</name>
    <dbReference type="NCBI Taxonomy" id="100907"/>
    <lineage>
        <taxon>Eukaryota</taxon>
        <taxon>Metazoa</taxon>
        <taxon>Chordata</taxon>
        <taxon>Craniata</taxon>
        <taxon>Vertebrata</taxon>
        <taxon>Euteleostomi</taxon>
        <taxon>Actinopterygii</taxon>
        <taxon>Neopterygii</taxon>
        <taxon>Teleostei</taxon>
        <taxon>Neoteleostei</taxon>
        <taxon>Acanthomorphata</taxon>
        <taxon>Eupercaria</taxon>
        <taxon>Perciformes</taxon>
        <taxon>Notothenioidei</taxon>
        <taxon>Nototheniidae</taxon>
        <taxon>Dissostichus</taxon>
    </lineage>
</organism>
<evidence type="ECO:0000256" key="2">
    <source>
        <dbReference type="ARBA" id="ARBA00004642"/>
    </source>
</evidence>
<keyword evidence="8" id="KW-0677">Repeat</keyword>
<dbReference type="Pfam" id="PF14077">
    <property type="entry name" value="WDR18_C"/>
    <property type="match status" value="1"/>
</dbReference>
<dbReference type="GO" id="GO:0005730">
    <property type="term" value="C:nucleolus"/>
    <property type="evidence" value="ECO:0007669"/>
    <property type="project" value="UniProtKB-SubCell"/>
</dbReference>
<feature type="region of interest" description="Disordered" evidence="13">
    <location>
        <begin position="538"/>
        <end position="557"/>
    </location>
</feature>
<protein>
    <recommendedName>
        <fullName evidence="4">WD repeat-containing protein 18</fullName>
    </recommendedName>
</protein>
<keyword evidence="9" id="KW-0539">Nucleus</keyword>
<evidence type="ECO:0000259" key="14">
    <source>
        <dbReference type="Pfam" id="PF14077"/>
    </source>
</evidence>
<dbReference type="GO" id="GO:0006261">
    <property type="term" value="P:DNA-templated DNA replication"/>
    <property type="evidence" value="ECO:0007669"/>
    <property type="project" value="TreeGrafter"/>
</dbReference>
<comment type="similarity">
    <text evidence="3">Belongs to the WD repeat IPI3/WDR18 family.</text>
</comment>
<dbReference type="PANTHER" id="PTHR18763">
    <property type="entry name" value="WD-REPEAT PROTEIN 18"/>
    <property type="match status" value="1"/>
</dbReference>
<dbReference type="AlphaFoldDB" id="A0AAD9FG42"/>
<dbReference type="GO" id="GO:0120330">
    <property type="term" value="C:rixosome complex"/>
    <property type="evidence" value="ECO:0007669"/>
    <property type="project" value="TreeGrafter"/>
</dbReference>
<evidence type="ECO:0000256" key="12">
    <source>
        <dbReference type="PROSITE-ProRule" id="PRU00221"/>
    </source>
</evidence>
<evidence type="ECO:0000256" key="11">
    <source>
        <dbReference type="ARBA" id="ARBA00045929"/>
    </source>
</evidence>
<evidence type="ECO:0000256" key="6">
    <source>
        <dbReference type="ARBA" id="ARBA00022490"/>
    </source>
</evidence>
<evidence type="ECO:0000256" key="4">
    <source>
        <dbReference type="ARBA" id="ARBA00021267"/>
    </source>
</evidence>
<evidence type="ECO:0000256" key="5">
    <source>
        <dbReference type="ARBA" id="ARBA00022473"/>
    </source>
</evidence>
<evidence type="ECO:0000313" key="15">
    <source>
        <dbReference type="EMBL" id="KAK1897395.1"/>
    </source>
</evidence>
<evidence type="ECO:0000256" key="7">
    <source>
        <dbReference type="ARBA" id="ARBA00022574"/>
    </source>
</evidence>
<feature type="repeat" description="WD" evidence="12">
    <location>
        <begin position="117"/>
        <end position="149"/>
    </location>
</feature>
<dbReference type="PROSITE" id="PS50082">
    <property type="entry name" value="WD_REPEATS_2"/>
    <property type="match status" value="3"/>
</dbReference>
<feature type="domain" description="WD repeat-containing protein 18 C-terminal" evidence="14">
    <location>
        <begin position="416"/>
        <end position="447"/>
    </location>
</feature>
<evidence type="ECO:0000256" key="10">
    <source>
        <dbReference type="ARBA" id="ARBA00024190"/>
    </source>
</evidence>